<comment type="caution">
    <text evidence="2">The sequence shown here is derived from an EMBL/GenBank/DDBJ whole genome shotgun (WGS) entry which is preliminary data.</text>
</comment>
<dbReference type="RefSeq" id="XP_022478606.1">
    <property type="nucleotide sequence ID" value="XM_022614870.1"/>
</dbReference>
<dbReference type="AlphaFoldDB" id="A0A1G4BJ73"/>
<sequence>MTSGHMRPDFSRLMSKLEEIFAANVRYWEAAKEISDSLEPYMINSADLLNIINALTAVDISGFPIYGGRAGNYWAELAGKNLMSCPDRHRLRPPRTWYLCDTASGRHGKEQANSPLGRRRYAQSAATAGTTAGRGVEGRL</sequence>
<reference evidence="2 3" key="1">
    <citation type="submission" date="2016-09" db="EMBL/GenBank/DDBJ databases">
        <authorList>
            <person name="Capua I."/>
            <person name="De Benedictis P."/>
            <person name="Joannis T."/>
            <person name="Lombin L.H."/>
            <person name="Cattoli G."/>
        </authorList>
    </citation>
    <scope>NUCLEOTIDE SEQUENCE [LARGE SCALE GENOMIC DNA]</scope>
    <source>
        <strain evidence="2 3">IMI 309357</strain>
    </source>
</reference>
<feature type="region of interest" description="Disordered" evidence="1">
    <location>
        <begin position="106"/>
        <end position="140"/>
    </location>
</feature>
<protein>
    <submittedName>
        <fullName evidence="2">Uncharacterized protein</fullName>
    </submittedName>
</protein>
<evidence type="ECO:0000256" key="1">
    <source>
        <dbReference type="SAM" id="MobiDB-lite"/>
    </source>
</evidence>
<dbReference type="EMBL" id="MJBS01000019">
    <property type="protein sequence ID" value="OHF01464.1"/>
    <property type="molecule type" value="Genomic_DNA"/>
</dbReference>
<dbReference type="GeneID" id="34556380"/>
<proteinExistence type="predicted"/>
<evidence type="ECO:0000313" key="2">
    <source>
        <dbReference type="EMBL" id="OHF01464.1"/>
    </source>
</evidence>
<accession>A0A1G4BJ73</accession>
<gene>
    <name evidence="2" type="ORF">CORC01_03220</name>
</gene>
<dbReference type="Proteomes" id="UP000176998">
    <property type="component" value="Unassembled WGS sequence"/>
</dbReference>
<evidence type="ECO:0000313" key="3">
    <source>
        <dbReference type="Proteomes" id="UP000176998"/>
    </source>
</evidence>
<name>A0A1G4BJ73_9PEZI</name>
<keyword evidence="3" id="KW-1185">Reference proteome</keyword>
<organism evidence="2 3">
    <name type="scientific">Colletotrichum orchidophilum</name>
    <dbReference type="NCBI Taxonomy" id="1209926"/>
    <lineage>
        <taxon>Eukaryota</taxon>
        <taxon>Fungi</taxon>
        <taxon>Dikarya</taxon>
        <taxon>Ascomycota</taxon>
        <taxon>Pezizomycotina</taxon>
        <taxon>Sordariomycetes</taxon>
        <taxon>Hypocreomycetidae</taxon>
        <taxon>Glomerellales</taxon>
        <taxon>Glomerellaceae</taxon>
        <taxon>Colletotrichum</taxon>
    </lineage>
</organism>
<feature type="compositionally biased region" description="Low complexity" evidence="1">
    <location>
        <begin position="125"/>
        <end position="134"/>
    </location>
</feature>